<accession>A0A7C8HYF3</accession>
<dbReference type="PANTHER" id="PTHR43761">
    <property type="entry name" value="D-ISOMER SPECIFIC 2-HYDROXYACID DEHYDROGENASE FAMILY PROTEIN (AFU_ORTHOLOGUE AFUA_1G13630)"/>
    <property type="match status" value="1"/>
</dbReference>
<protein>
    <submittedName>
        <fullName evidence="8">Glycerate dehydrogenase</fullName>
    </submittedName>
</protein>
<dbReference type="Pfam" id="PF02826">
    <property type="entry name" value="2-Hacid_dh_C"/>
    <property type="match status" value="1"/>
</dbReference>
<dbReference type="InterPro" id="IPR036291">
    <property type="entry name" value="NAD(P)-bd_dom_sf"/>
</dbReference>
<comment type="similarity">
    <text evidence="1 4">Belongs to the D-isomer specific 2-hydroxyacid dehydrogenase family.</text>
</comment>
<sequence>MHHEIVALERLMQPLPPSFDFPPHVTYTLTSYDHTLPADVAARVRNATIIIVTTARIDAATLHPAVTPHLRLVAVMAAGTDPVDLAACRKRGLRVTNCPAANLDAVSESALSLYFAARRRTVLLDGLVRQVPSEWKTHGSLGKHLKFADGKPPLTCGDEVLGVVGYGGLGGCNNPVVVSRQLTTDGGGCRQAHCSPRTRPGHASPHRRAKTALPHRDDRVPFDQVLRRCTVLVLSLPRNPETLNLLSTREFETMSPYAVLVNISRGGIVNEAAVVQALRAGQIAGYATDVFEQEPVEGPGDTPLLGDEAKGLNITLSPHLAWLSQRTVRNLGQILKDTVEAWVNEQEMNVVV</sequence>
<evidence type="ECO:0000256" key="5">
    <source>
        <dbReference type="SAM" id="MobiDB-lite"/>
    </source>
</evidence>
<name>A0A7C8HYF3_9PLEO</name>
<dbReference type="SUPFAM" id="SSF51735">
    <property type="entry name" value="NAD(P)-binding Rossmann-fold domains"/>
    <property type="match status" value="1"/>
</dbReference>
<dbReference type="Pfam" id="PF00389">
    <property type="entry name" value="2-Hacid_dh"/>
    <property type="match status" value="1"/>
</dbReference>
<dbReference type="AlphaFoldDB" id="A0A7C8HYF3"/>
<proteinExistence type="inferred from homology"/>
<dbReference type="GO" id="GO:0016616">
    <property type="term" value="F:oxidoreductase activity, acting on the CH-OH group of donors, NAD or NADP as acceptor"/>
    <property type="evidence" value="ECO:0007669"/>
    <property type="project" value="InterPro"/>
</dbReference>
<dbReference type="GO" id="GO:0051287">
    <property type="term" value="F:NAD binding"/>
    <property type="evidence" value="ECO:0007669"/>
    <property type="project" value="InterPro"/>
</dbReference>
<dbReference type="OrthoDB" id="298012at2759"/>
<evidence type="ECO:0000259" key="6">
    <source>
        <dbReference type="Pfam" id="PF00389"/>
    </source>
</evidence>
<reference evidence="8 9" key="1">
    <citation type="submission" date="2020-01" db="EMBL/GenBank/DDBJ databases">
        <authorList>
            <consortium name="DOE Joint Genome Institute"/>
            <person name="Haridas S."/>
            <person name="Albert R."/>
            <person name="Binder M."/>
            <person name="Bloem J."/>
            <person name="Labutti K."/>
            <person name="Salamov A."/>
            <person name="Andreopoulos B."/>
            <person name="Baker S.E."/>
            <person name="Barry K."/>
            <person name="Bills G."/>
            <person name="Bluhm B.H."/>
            <person name="Cannon C."/>
            <person name="Castanera R."/>
            <person name="Culley D.E."/>
            <person name="Daum C."/>
            <person name="Ezra D."/>
            <person name="Gonzalez J.B."/>
            <person name="Henrissat B."/>
            <person name="Kuo A."/>
            <person name="Liang C."/>
            <person name="Lipzen A."/>
            <person name="Lutzoni F."/>
            <person name="Magnuson J."/>
            <person name="Mondo S."/>
            <person name="Nolan M."/>
            <person name="Ohm R."/>
            <person name="Pangilinan J."/>
            <person name="Park H.-J.H."/>
            <person name="Ramirez L."/>
            <person name="Alfaro M."/>
            <person name="Sun H."/>
            <person name="Tritt A."/>
            <person name="Yoshinaga Y."/>
            <person name="Zwiers L.-H.L."/>
            <person name="Turgeon B.G."/>
            <person name="Goodwin S.B."/>
            <person name="Spatafora J.W."/>
            <person name="Crous P.W."/>
            <person name="Grigoriev I.V."/>
        </authorList>
    </citation>
    <scope>NUCLEOTIDE SEQUENCE [LARGE SCALE GENOMIC DNA]</scope>
    <source>
        <strain evidence="8 9">CBS 611.86</strain>
    </source>
</reference>
<dbReference type="InterPro" id="IPR006139">
    <property type="entry name" value="D-isomer_2_OHA_DH_cat_dom"/>
</dbReference>
<evidence type="ECO:0000256" key="2">
    <source>
        <dbReference type="ARBA" id="ARBA00023002"/>
    </source>
</evidence>
<keyword evidence="3" id="KW-0520">NAD</keyword>
<evidence type="ECO:0000313" key="9">
    <source>
        <dbReference type="Proteomes" id="UP000481861"/>
    </source>
</evidence>
<evidence type="ECO:0000313" key="8">
    <source>
        <dbReference type="EMBL" id="KAF2864914.1"/>
    </source>
</evidence>
<evidence type="ECO:0000256" key="3">
    <source>
        <dbReference type="ARBA" id="ARBA00023027"/>
    </source>
</evidence>
<evidence type="ECO:0000256" key="1">
    <source>
        <dbReference type="ARBA" id="ARBA00005854"/>
    </source>
</evidence>
<organism evidence="8 9">
    <name type="scientific">Massariosphaeria phaeospora</name>
    <dbReference type="NCBI Taxonomy" id="100035"/>
    <lineage>
        <taxon>Eukaryota</taxon>
        <taxon>Fungi</taxon>
        <taxon>Dikarya</taxon>
        <taxon>Ascomycota</taxon>
        <taxon>Pezizomycotina</taxon>
        <taxon>Dothideomycetes</taxon>
        <taxon>Pleosporomycetidae</taxon>
        <taxon>Pleosporales</taxon>
        <taxon>Pleosporales incertae sedis</taxon>
        <taxon>Massariosphaeria</taxon>
    </lineage>
</organism>
<dbReference type="Proteomes" id="UP000481861">
    <property type="component" value="Unassembled WGS sequence"/>
</dbReference>
<keyword evidence="2 4" id="KW-0560">Oxidoreductase</keyword>
<evidence type="ECO:0000259" key="7">
    <source>
        <dbReference type="Pfam" id="PF02826"/>
    </source>
</evidence>
<dbReference type="PANTHER" id="PTHR43761:SF1">
    <property type="entry name" value="D-ISOMER SPECIFIC 2-HYDROXYACID DEHYDROGENASE CATALYTIC DOMAIN-CONTAINING PROTEIN-RELATED"/>
    <property type="match status" value="1"/>
</dbReference>
<dbReference type="InterPro" id="IPR006140">
    <property type="entry name" value="D-isomer_DH_NAD-bd"/>
</dbReference>
<feature type="domain" description="D-isomer specific 2-hydroxyacid dehydrogenase NAD-binding" evidence="7">
    <location>
        <begin position="206"/>
        <end position="321"/>
    </location>
</feature>
<keyword evidence="9" id="KW-1185">Reference proteome</keyword>
<feature type="region of interest" description="Disordered" evidence="5">
    <location>
        <begin position="188"/>
        <end position="212"/>
    </location>
</feature>
<evidence type="ECO:0000256" key="4">
    <source>
        <dbReference type="RuleBase" id="RU003719"/>
    </source>
</evidence>
<dbReference type="SUPFAM" id="SSF52283">
    <property type="entry name" value="Formate/glycerate dehydrogenase catalytic domain-like"/>
    <property type="match status" value="1"/>
</dbReference>
<dbReference type="EMBL" id="JAADJZ010000038">
    <property type="protein sequence ID" value="KAF2864914.1"/>
    <property type="molecule type" value="Genomic_DNA"/>
</dbReference>
<dbReference type="InterPro" id="IPR050418">
    <property type="entry name" value="D-iso_2-hydroxyacid_DH_PdxB"/>
</dbReference>
<comment type="caution">
    <text evidence="8">The sequence shown here is derived from an EMBL/GenBank/DDBJ whole genome shotgun (WGS) entry which is preliminary data.</text>
</comment>
<feature type="domain" description="D-isomer specific 2-hydroxyacid dehydrogenase catalytic" evidence="6">
    <location>
        <begin position="28"/>
        <end position="351"/>
    </location>
</feature>
<gene>
    <name evidence="8" type="ORF">BDV95DRAFT_267561</name>
</gene>
<dbReference type="CDD" id="cd05198">
    <property type="entry name" value="formate_dh_like"/>
    <property type="match status" value="1"/>
</dbReference>
<dbReference type="Gene3D" id="3.40.50.720">
    <property type="entry name" value="NAD(P)-binding Rossmann-like Domain"/>
    <property type="match status" value="2"/>
</dbReference>